<keyword evidence="4" id="KW-1185">Reference proteome</keyword>
<dbReference type="InterPro" id="IPR011990">
    <property type="entry name" value="TPR-like_helical_dom_sf"/>
</dbReference>
<sequence>MESENVGRRRTAGRVPQVWGKIPPRNKNFTGRQGMLDNLHKGLTNRVTAVIPQALHGMGGVGKTQVVIEYAHRFQAEYDLVWWISADQPDLVPSSLAGLAPRLGLESAQAAGIEDSAAAVLDALRRGDPYDRWLLIFDNAGDPESILRLVPADGPGHVLITSRNQEWESVVDTVAVDVFTRSESIEFLNRRAPRSISETDARMLAESLGDLPLALEQAGALQSVTGMAPDEYLDLLSKQPTELLNQIRASEYPASMTAAWQLSVSKLEQQLPEAMQLLRACAFFGPEPIPLDVFRRNTFTGESALNPVLGNAIRRSQAIRMLGRFALVRIDSDSRTIQVHRLIQALLRESLPADEQQEFRVEVQRLLAGAAPANPDNETDWPRYAELVPHVRPARIAESADPRVRRFATNIVRYLTTYGDLANARAFVEEFLETWQADSDPDARETIVAKRRLGTILRELGEYRLAYDLVRDTLDQARRVLGPEDETTVGLINGFGADLRARGEFAEALRHDETSRDLHRSVYGERDGRTLATVNNLALDYALLSDYKTARDLHEAAFNAQSEASTGVSKSNVLSSWNGLARVVRLCGDYVEARFLGEDAYDFGRQELSAENLWTLRTGKDLSIAMRRAGAYDDALDLAQDIFTKCNRQLGADRPDTLAAAMCLSNILRTIGRIDDALTLAQDTVDRYPKVYGEDHPYNMGCLGNLALLYRVRGRAEEARALNERALAGLHAQLGKDHHYPLTVAINLASDRHALGEFDSARELGADSLARLKTVLGEEHPVTLGCAANLVVDLRAAGADEEAEALAAATILGYNRTLGPEHPDTQVAAIGNRLDFDFDAPPI</sequence>
<evidence type="ECO:0008006" key="5">
    <source>
        <dbReference type="Google" id="ProtNLM"/>
    </source>
</evidence>
<dbReference type="Gene3D" id="3.40.50.300">
    <property type="entry name" value="P-loop containing nucleotide triphosphate hydrolases"/>
    <property type="match status" value="1"/>
</dbReference>
<reference evidence="4" key="1">
    <citation type="journal article" date="2019" name="Int. J. Syst. Evol. Microbiol.">
        <title>The Global Catalogue of Microorganisms (GCM) 10K type strain sequencing project: providing services to taxonomists for standard genome sequencing and annotation.</title>
        <authorList>
            <consortium name="The Broad Institute Genomics Platform"/>
            <consortium name="The Broad Institute Genome Sequencing Center for Infectious Disease"/>
            <person name="Wu L."/>
            <person name="Ma J."/>
        </authorList>
    </citation>
    <scope>NUCLEOTIDE SEQUENCE [LARGE SCALE GENOMIC DNA]</scope>
    <source>
        <strain evidence="4">JCM 17938</strain>
    </source>
</reference>
<dbReference type="RefSeq" id="WP_345358949.1">
    <property type="nucleotide sequence ID" value="NZ_BAABHJ010000017.1"/>
</dbReference>
<dbReference type="InterPro" id="IPR053137">
    <property type="entry name" value="NLR-like"/>
</dbReference>
<accession>A0ABP8TPU2</accession>
<dbReference type="EMBL" id="BAABHJ010000017">
    <property type="protein sequence ID" value="GAA4611695.1"/>
    <property type="molecule type" value="Genomic_DNA"/>
</dbReference>
<dbReference type="InterPro" id="IPR027417">
    <property type="entry name" value="P-loop_NTPase"/>
</dbReference>
<evidence type="ECO:0000313" key="4">
    <source>
        <dbReference type="Proteomes" id="UP001500212"/>
    </source>
</evidence>
<evidence type="ECO:0000313" key="3">
    <source>
        <dbReference type="EMBL" id="GAA4611695.1"/>
    </source>
</evidence>
<dbReference type="SUPFAM" id="SSF52540">
    <property type="entry name" value="P-loop containing nucleoside triphosphate hydrolases"/>
    <property type="match status" value="1"/>
</dbReference>
<gene>
    <name evidence="3" type="ORF">GCM10023195_49720</name>
</gene>
<comment type="caution">
    <text evidence="3">The sequence shown here is derived from an EMBL/GenBank/DDBJ whole genome shotgun (WGS) entry which is preliminary data.</text>
</comment>
<protein>
    <recommendedName>
        <fullName evidence="5">Tetratricopeptide repeat protein</fullName>
    </recommendedName>
</protein>
<evidence type="ECO:0000259" key="1">
    <source>
        <dbReference type="Pfam" id="PF00931"/>
    </source>
</evidence>
<dbReference type="InterPro" id="IPR056681">
    <property type="entry name" value="DUF7779"/>
</dbReference>
<dbReference type="Pfam" id="PF25000">
    <property type="entry name" value="DUF7779"/>
    <property type="match status" value="1"/>
</dbReference>
<dbReference type="Gene3D" id="1.25.40.10">
    <property type="entry name" value="Tetratricopeptide repeat domain"/>
    <property type="match status" value="2"/>
</dbReference>
<dbReference type="SUPFAM" id="SSF48452">
    <property type="entry name" value="TPR-like"/>
    <property type="match status" value="2"/>
</dbReference>
<dbReference type="Pfam" id="PF13424">
    <property type="entry name" value="TPR_12"/>
    <property type="match status" value="2"/>
</dbReference>
<dbReference type="Proteomes" id="UP001500212">
    <property type="component" value="Unassembled WGS sequence"/>
</dbReference>
<organism evidence="3 4">
    <name type="scientific">Actinoallomurus liliacearum</name>
    <dbReference type="NCBI Taxonomy" id="1080073"/>
    <lineage>
        <taxon>Bacteria</taxon>
        <taxon>Bacillati</taxon>
        <taxon>Actinomycetota</taxon>
        <taxon>Actinomycetes</taxon>
        <taxon>Streptosporangiales</taxon>
        <taxon>Thermomonosporaceae</taxon>
        <taxon>Actinoallomurus</taxon>
    </lineage>
</organism>
<dbReference type="Pfam" id="PF13374">
    <property type="entry name" value="TPR_10"/>
    <property type="match status" value="2"/>
</dbReference>
<feature type="domain" description="DUF7779" evidence="2">
    <location>
        <begin position="267"/>
        <end position="354"/>
    </location>
</feature>
<dbReference type="NCBIfam" id="NF040586">
    <property type="entry name" value="FxSxx_TPR"/>
    <property type="match status" value="1"/>
</dbReference>
<proteinExistence type="predicted"/>
<dbReference type="PANTHER" id="PTHR46082:SF6">
    <property type="entry name" value="AAA+ ATPASE DOMAIN-CONTAINING PROTEIN-RELATED"/>
    <property type="match status" value="1"/>
</dbReference>
<dbReference type="Pfam" id="PF00931">
    <property type="entry name" value="NB-ARC"/>
    <property type="match status" value="1"/>
</dbReference>
<dbReference type="InterPro" id="IPR002182">
    <property type="entry name" value="NB-ARC"/>
</dbReference>
<evidence type="ECO:0000259" key="2">
    <source>
        <dbReference type="Pfam" id="PF25000"/>
    </source>
</evidence>
<name>A0ABP8TPU2_9ACTN</name>
<dbReference type="PANTHER" id="PTHR46082">
    <property type="entry name" value="ATP/GTP-BINDING PROTEIN-RELATED"/>
    <property type="match status" value="1"/>
</dbReference>
<feature type="domain" description="NB-ARC" evidence="1">
    <location>
        <begin position="34"/>
        <end position="190"/>
    </location>
</feature>